<dbReference type="AlphaFoldDB" id="A0AAD7CX97"/>
<evidence type="ECO:0008006" key="4">
    <source>
        <dbReference type="Google" id="ProtNLM"/>
    </source>
</evidence>
<evidence type="ECO:0000313" key="3">
    <source>
        <dbReference type="Proteomes" id="UP001221757"/>
    </source>
</evidence>
<gene>
    <name evidence="2" type="ORF">B0H17DRAFT_1093024</name>
</gene>
<sequence length="530" mass="58409">MLHSSFESILHTNVVPSDADCQRICDLLVGPRKEAADLSAEISRMKKLLDELTEKRDALDNFIAAHSALISPARRLPEDIVRDIFVACLPSNRNALILSDEAPLLLCQICSAWRQLALLTPRLWASVHIVVPNPPVLNVLAEMVTHWLNRSGALPLSISVVFSRTWKIGQTNLPLLMPLIGFSRRWQDIELTVNHVTCTALETLSPDDVPLLKSINIRGIQRRIPGGVGIFHDGIDNVESLAFLNTASLRSVTVAQGSDLHKFPLPWAQLRGLVVENEGIQYAHAVDILRQCLFLEHCVLQISPSLPPPDQRRIPLPHLRHLSISVGPVRVGTPNAVAFFNLIVAPNLRSLAYSQLSSVLGPFPFASLLAKGSLECFSLSLSDLPHNTVWADCLAAMPLVHKFRLAINGRPHLIGRGSPHEDVVTQLTPSLDGSRPILCPLLQSIELTGLNETVSDQALLRLVQARTGARPRGVTQLSRVTFAFQRDMEVDILPSLEQEISLGLVVSLQYKHLFKDSYSAAQGTEREIVP</sequence>
<proteinExistence type="predicted"/>
<reference evidence="2" key="1">
    <citation type="submission" date="2023-03" db="EMBL/GenBank/DDBJ databases">
        <title>Massive genome expansion in bonnet fungi (Mycena s.s.) driven by repeated elements and novel gene families across ecological guilds.</title>
        <authorList>
            <consortium name="Lawrence Berkeley National Laboratory"/>
            <person name="Harder C.B."/>
            <person name="Miyauchi S."/>
            <person name="Viragh M."/>
            <person name="Kuo A."/>
            <person name="Thoen E."/>
            <person name="Andreopoulos B."/>
            <person name="Lu D."/>
            <person name="Skrede I."/>
            <person name="Drula E."/>
            <person name="Henrissat B."/>
            <person name="Morin E."/>
            <person name="Kohler A."/>
            <person name="Barry K."/>
            <person name="LaButti K."/>
            <person name="Morin E."/>
            <person name="Salamov A."/>
            <person name="Lipzen A."/>
            <person name="Mereny Z."/>
            <person name="Hegedus B."/>
            <person name="Baldrian P."/>
            <person name="Stursova M."/>
            <person name="Weitz H."/>
            <person name="Taylor A."/>
            <person name="Grigoriev I.V."/>
            <person name="Nagy L.G."/>
            <person name="Martin F."/>
            <person name="Kauserud H."/>
        </authorList>
    </citation>
    <scope>NUCLEOTIDE SEQUENCE</scope>
    <source>
        <strain evidence="2">CBHHK067</strain>
    </source>
</reference>
<protein>
    <recommendedName>
        <fullName evidence="4">F-box domain-containing protein</fullName>
    </recommendedName>
</protein>
<comment type="caution">
    <text evidence="2">The sequence shown here is derived from an EMBL/GenBank/DDBJ whole genome shotgun (WGS) entry which is preliminary data.</text>
</comment>
<evidence type="ECO:0000313" key="2">
    <source>
        <dbReference type="EMBL" id="KAJ7662947.1"/>
    </source>
</evidence>
<feature type="coiled-coil region" evidence="1">
    <location>
        <begin position="35"/>
        <end position="65"/>
    </location>
</feature>
<keyword evidence="1" id="KW-0175">Coiled coil</keyword>
<evidence type="ECO:0000256" key="1">
    <source>
        <dbReference type="SAM" id="Coils"/>
    </source>
</evidence>
<dbReference type="EMBL" id="JARKIE010000236">
    <property type="protein sequence ID" value="KAJ7662947.1"/>
    <property type="molecule type" value="Genomic_DNA"/>
</dbReference>
<name>A0AAD7CX97_MYCRO</name>
<accession>A0AAD7CX97</accession>
<keyword evidence="3" id="KW-1185">Reference proteome</keyword>
<organism evidence="2 3">
    <name type="scientific">Mycena rosella</name>
    <name type="common">Pink bonnet</name>
    <name type="synonym">Agaricus rosellus</name>
    <dbReference type="NCBI Taxonomy" id="1033263"/>
    <lineage>
        <taxon>Eukaryota</taxon>
        <taxon>Fungi</taxon>
        <taxon>Dikarya</taxon>
        <taxon>Basidiomycota</taxon>
        <taxon>Agaricomycotina</taxon>
        <taxon>Agaricomycetes</taxon>
        <taxon>Agaricomycetidae</taxon>
        <taxon>Agaricales</taxon>
        <taxon>Marasmiineae</taxon>
        <taxon>Mycenaceae</taxon>
        <taxon>Mycena</taxon>
    </lineage>
</organism>
<dbReference type="Proteomes" id="UP001221757">
    <property type="component" value="Unassembled WGS sequence"/>
</dbReference>